<keyword evidence="8" id="KW-1185">Reference proteome</keyword>
<dbReference type="AlphaFoldDB" id="A0A2B4SNP9"/>
<dbReference type="Gene3D" id="2.40.10.10">
    <property type="entry name" value="Trypsin-like serine proteases"/>
    <property type="match status" value="2"/>
</dbReference>
<dbReference type="OrthoDB" id="5978815at2759"/>
<evidence type="ECO:0000256" key="5">
    <source>
        <dbReference type="ARBA" id="ARBA00022825"/>
    </source>
</evidence>
<dbReference type="InterPro" id="IPR009003">
    <property type="entry name" value="Peptidase_S1_PA"/>
</dbReference>
<dbReference type="Proteomes" id="UP000225706">
    <property type="component" value="Unassembled WGS sequence"/>
</dbReference>
<evidence type="ECO:0000256" key="1">
    <source>
        <dbReference type="ARBA" id="ARBA00008764"/>
    </source>
</evidence>
<accession>A0A2B4SNP9</accession>
<protein>
    <recommendedName>
        <fullName evidence="6">Serine protease</fullName>
        <ecNumber evidence="6">3.4.21.-</ecNumber>
    </recommendedName>
</protein>
<dbReference type="InterPro" id="IPR008256">
    <property type="entry name" value="Peptidase_S1B"/>
</dbReference>
<name>A0A2B4SNP9_STYPI</name>
<comment type="similarity">
    <text evidence="1 6">Belongs to the peptidase S1B family.</text>
</comment>
<dbReference type="Pfam" id="PF13365">
    <property type="entry name" value="Trypsin_2"/>
    <property type="match status" value="1"/>
</dbReference>
<sequence length="710" mass="81034">MTATIVLRTNLANFKTRSLVIPAKVFSTISDTGFRNVDNSDLLGNEGRKVLDACVKVKIYGKPEIRSYDLKTTISRFDDCYLDQEELLTAQLQLHDWPFSSSDDASTHNIVDIHNALDKIDNMPYVEKYPKQGPSSEEIGKLIDKRRADVEREWREAKADPDRRQKYSWAVAQRRVRDCYAGSFPCRFKLANGLKEANSIKEIYESLVDLDERSQYTCSYQAEERSQYEEISEFRADIESKYYEAVASTGPLHRYTITEANIILNKCYHCLDLFSRKGFYGCNICGIAPSVCIFQIHDALFHCDMKMQKLYKYTEQGPGSVELNRSIDAYRDKLKEEYENFLKGDESRPPACKYSRCEVERLLRYCFAGASPNDVDLFPVKQDESGMPRIYQTFDIFDIKTSLDYFDSKKIVEKYPEKGHVSDEMKRKIEECRASIDSEYKEATAIKEIEHGSGFIIQDHFVLTNKHVIQTYLDDEDSYEIRFSNESIGELSCKVAHHDQCKDLALLYCPDRNLHISEICPLQLSTQPLLPGKQIFSFGYPMSHTGKTALFVTGNVSGCKETYSGPSYTVLNCSLNHGNSGGPVLAWVDGQVRVVGIATQKHFKNILTLEERMAVENLRKSLQAKAISDVEEGDVVALSRHVLGQEIPRSCHVSLHLLTLKLYDALETHSQFNLSNALPGHLVVEFIKNFNTKYKGEHKQELVKVIELSQ</sequence>
<dbReference type="InterPro" id="IPR043504">
    <property type="entry name" value="Peptidase_S1_PA_chymotrypsin"/>
</dbReference>
<dbReference type="PRINTS" id="PR00839">
    <property type="entry name" value="V8PROTEASE"/>
</dbReference>
<evidence type="ECO:0000313" key="7">
    <source>
        <dbReference type="EMBL" id="PFX30500.1"/>
    </source>
</evidence>
<reference evidence="8" key="1">
    <citation type="journal article" date="2017" name="bioRxiv">
        <title>Comparative analysis of the genomes of Stylophora pistillata and Acropora digitifera provides evidence for extensive differences between species of corals.</title>
        <authorList>
            <person name="Voolstra C.R."/>
            <person name="Li Y."/>
            <person name="Liew Y.J."/>
            <person name="Baumgarten S."/>
            <person name="Zoccola D."/>
            <person name="Flot J.-F."/>
            <person name="Tambutte S."/>
            <person name="Allemand D."/>
            <person name="Aranda M."/>
        </authorList>
    </citation>
    <scope>NUCLEOTIDE SEQUENCE [LARGE SCALE GENOMIC DNA]</scope>
</reference>
<comment type="caution">
    <text evidence="7">The sequence shown here is derived from an EMBL/GenBank/DDBJ whole genome shotgun (WGS) entry which is preliminary data.</text>
</comment>
<proteinExistence type="inferred from homology"/>
<evidence type="ECO:0000256" key="3">
    <source>
        <dbReference type="ARBA" id="ARBA00022729"/>
    </source>
</evidence>
<keyword evidence="4 6" id="KW-0378">Hydrolase</keyword>
<dbReference type="GO" id="GO:0008236">
    <property type="term" value="F:serine-type peptidase activity"/>
    <property type="evidence" value="ECO:0007669"/>
    <property type="project" value="UniProtKB-KW"/>
</dbReference>
<organism evidence="7 8">
    <name type="scientific">Stylophora pistillata</name>
    <name type="common">Smooth cauliflower coral</name>
    <dbReference type="NCBI Taxonomy" id="50429"/>
    <lineage>
        <taxon>Eukaryota</taxon>
        <taxon>Metazoa</taxon>
        <taxon>Cnidaria</taxon>
        <taxon>Anthozoa</taxon>
        <taxon>Hexacorallia</taxon>
        <taxon>Scleractinia</taxon>
        <taxon>Astrocoeniina</taxon>
        <taxon>Pocilloporidae</taxon>
        <taxon>Stylophora</taxon>
    </lineage>
</organism>
<evidence type="ECO:0000256" key="6">
    <source>
        <dbReference type="RuleBase" id="RU004296"/>
    </source>
</evidence>
<dbReference type="SUPFAM" id="SSF50494">
    <property type="entry name" value="Trypsin-like serine proteases"/>
    <property type="match status" value="1"/>
</dbReference>
<evidence type="ECO:0000256" key="4">
    <source>
        <dbReference type="ARBA" id="ARBA00022801"/>
    </source>
</evidence>
<keyword evidence="5 6" id="KW-0720">Serine protease</keyword>
<keyword evidence="2 6" id="KW-0645">Protease</keyword>
<evidence type="ECO:0000313" key="8">
    <source>
        <dbReference type="Proteomes" id="UP000225706"/>
    </source>
</evidence>
<gene>
    <name evidence="7" type="ORF">AWC38_SpisGene4703</name>
</gene>
<evidence type="ECO:0000256" key="2">
    <source>
        <dbReference type="ARBA" id="ARBA00022670"/>
    </source>
</evidence>
<dbReference type="EMBL" id="LSMT01000049">
    <property type="protein sequence ID" value="PFX30500.1"/>
    <property type="molecule type" value="Genomic_DNA"/>
</dbReference>
<dbReference type="EC" id="3.4.21.-" evidence="6"/>
<keyword evidence="3" id="KW-0732">Signal</keyword>
<dbReference type="STRING" id="50429.A0A2B4SNP9"/>
<dbReference type="GO" id="GO:0006508">
    <property type="term" value="P:proteolysis"/>
    <property type="evidence" value="ECO:0007669"/>
    <property type="project" value="UniProtKB-KW"/>
</dbReference>